<evidence type="ECO:0000259" key="1">
    <source>
        <dbReference type="Pfam" id="PF13349"/>
    </source>
</evidence>
<accession>A0A0Q3SH40</accession>
<dbReference type="Pfam" id="PF13349">
    <property type="entry name" value="DUF4097"/>
    <property type="match status" value="1"/>
</dbReference>
<sequence length="222" mass="24481">MRKTCLIILVIPAVIFLSACMGENEREDLQIASLKDIDTILIDYGSTNVNIVSADIDHLEVSMLLHDNGPSIAIDKEKHKVTIQQKKDLIRLFKIGKKPQLEVRIPIEFTGEIILDGSSGDVLGENLQAHNIRVNGSSGKVELDFLQFKSNINVKTTSGNINIFLNEDEPDATLHLKSSSGRHSVGYALENVQQSRKETRGTIGNANYEIKLETSSGNISLN</sequence>
<reference evidence="2 3" key="1">
    <citation type="submission" date="2015-09" db="EMBL/GenBank/DDBJ databases">
        <title>Genome sequencing project for genomic taxonomy and phylogenomics of Bacillus-like bacteria.</title>
        <authorList>
            <person name="Liu B."/>
            <person name="Wang J."/>
            <person name="Zhu Y."/>
            <person name="Liu G."/>
            <person name="Chen Q."/>
            <person name="Chen Z."/>
            <person name="Lan J."/>
            <person name="Che J."/>
            <person name="Ge C."/>
            <person name="Shi H."/>
            <person name="Pan Z."/>
            <person name="Liu X."/>
        </authorList>
    </citation>
    <scope>NUCLEOTIDE SEQUENCE [LARGE SCALE GENOMIC DNA]</scope>
    <source>
        <strain evidence="2 3">FJAT-18043</strain>
    </source>
</reference>
<evidence type="ECO:0000313" key="2">
    <source>
        <dbReference type="EMBL" id="KQL18788.1"/>
    </source>
</evidence>
<protein>
    <recommendedName>
        <fullName evidence="1">DUF4097 domain-containing protein</fullName>
    </recommendedName>
</protein>
<dbReference type="RefSeq" id="WP_056683664.1">
    <property type="nucleotide sequence ID" value="NZ_LJIX01000006.1"/>
</dbReference>
<dbReference type="PROSITE" id="PS51257">
    <property type="entry name" value="PROKAR_LIPOPROTEIN"/>
    <property type="match status" value="1"/>
</dbReference>
<comment type="caution">
    <text evidence="2">The sequence shown here is derived from an EMBL/GenBank/DDBJ whole genome shotgun (WGS) entry which is preliminary data.</text>
</comment>
<organism evidence="2 3">
    <name type="scientific">Cytobacillus solani</name>
    <dbReference type="NCBI Taxonomy" id="1637975"/>
    <lineage>
        <taxon>Bacteria</taxon>
        <taxon>Bacillati</taxon>
        <taxon>Bacillota</taxon>
        <taxon>Bacilli</taxon>
        <taxon>Bacillales</taxon>
        <taxon>Bacillaceae</taxon>
        <taxon>Cytobacillus</taxon>
    </lineage>
</organism>
<dbReference type="InterPro" id="IPR025164">
    <property type="entry name" value="Toastrack_DUF4097"/>
</dbReference>
<dbReference type="STRING" id="1637975.AN957_09525"/>
<name>A0A0Q3SH40_9BACI</name>
<feature type="domain" description="DUF4097" evidence="1">
    <location>
        <begin position="115"/>
        <end position="221"/>
    </location>
</feature>
<dbReference type="AlphaFoldDB" id="A0A0Q3SH40"/>
<gene>
    <name evidence="2" type="ORF">AN957_09525</name>
</gene>
<keyword evidence="3" id="KW-1185">Reference proteome</keyword>
<dbReference type="Proteomes" id="UP000050996">
    <property type="component" value="Unassembled WGS sequence"/>
</dbReference>
<evidence type="ECO:0000313" key="3">
    <source>
        <dbReference type="Proteomes" id="UP000050996"/>
    </source>
</evidence>
<dbReference type="PATRIC" id="fig|1637975.4.peg.1674"/>
<dbReference type="EMBL" id="LJIX01000006">
    <property type="protein sequence ID" value="KQL18788.1"/>
    <property type="molecule type" value="Genomic_DNA"/>
</dbReference>
<proteinExistence type="predicted"/>